<dbReference type="AlphaFoldDB" id="A0A212RWA7"/>
<dbReference type="Pfam" id="PF09539">
    <property type="entry name" value="DUF2385"/>
    <property type="match status" value="1"/>
</dbReference>
<feature type="chain" id="PRO_5013392871" evidence="2">
    <location>
        <begin position="24"/>
        <end position="189"/>
    </location>
</feature>
<dbReference type="Proteomes" id="UP000198418">
    <property type="component" value="Unassembled WGS sequence"/>
</dbReference>
<feature type="compositionally biased region" description="Pro residues" evidence="1">
    <location>
        <begin position="34"/>
        <end position="53"/>
    </location>
</feature>
<evidence type="ECO:0000256" key="1">
    <source>
        <dbReference type="SAM" id="MobiDB-lite"/>
    </source>
</evidence>
<dbReference type="NCBIfam" id="TIGR02301">
    <property type="entry name" value="TIGR02301 family protein"/>
    <property type="match status" value="1"/>
</dbReference>
<reference evidence="4" key="1">
    <citation type="submission" date="2017-06" db="EMBL/GenBank/DDBJ databases">
        <authorList>
            <person name="Varghese N."/>
            <person name="Submissions S."/>
        </authorList>
    </citation>
    <scope>NUCLEOTIDE SEQUENCE [LARGE SCALE GENOMIC DNA]</scope>
    <source>
        <strain evidence="4">DSM 137</strain>
    </source>
</reference>
<evidence type="ECO:0000313" key="3">
    <source>
        <dbReference type="EMBL" id="SNB77039.1"/>
    </source>
</evidence>
<evidence type="ECO:0000313" key="4">
    <source>
        <dbReference type="Proteomes" id="UP000198418"/>
    </source>
</evidence>
<accession>A0A212RWA7</accession>
<dbReference type="RefSeq" id="WP_088521455.1">
    <property type="nucleotide sequence ID" value="NZ_FYDG01000008.1"/>
</dbReference>
<dbReference type="EMBL" id="FYDG01000008">
    <property type="protein sequence ID" value="SNB77039.1"/>
    <property type="molecule type" value="Genomic_DNA"/>
</dbReference>
<evidence type="ECO:0000256" key="2">
    <source>
        <dbReference type="SAM" id="SignalP"/>
    </source>
</evidence>
<feature type="region of interest" description="Disordered" evidence="1">
    <location>
        <begin position="34"/>
        <end position="78"/>
    </location>
</feature>
<protein>
    <submittedName>
        <fullName evidence="3">TIGR02301 family protein</fullName>
    </submittedName>
</protein>
<organism evidence="3 4">
    <name type="scientific">Rhodoblastus acidophilus</name>
    <name type="common">Rhodopseudomonas acidophila</name>
    <dbReference type="NCBI Taxonomy" id="1074"/>
    <lineage>
        <taxon>Bacteria</taxon>
        <taxon>Pseudomonadati</taxon>
        <taxon>Pseudomonadota</taxon>
        <taxon>Alphaproteobacteria</taxon>
        <taxon>Hyphomicrobiales</taxon>
        <taxon>Rhodoblastaceae</taxon>
        <taxon>Rhodoblastus</taxon>
    </lineage>
</organism>
<sequence length="189" mass="20414">MKAVVKIAAFCALAAALAPGAPARAQFFPFFDNRPPPPPLVVQPPRRIVPPKPPKPRPKPAPHKPAAVKAEPAKPAPAAAVEAAPPAYQPQLLRLSEIMGALAALDPLCGEPAGKADGAGWRAAMQRLMESQDAGPLQRERLAGAYNHGLRGYEYFHRRCTPVGELARRRLLDEGERLAREITTQYSEK</sequence>
<keyword evidence="2" id="KW-0732">Signal</keyword>
<gene>
    <name evidence="3" type="ORF">SAMN06265338_10868</name>
</gene>
<keyword evidence="4" id="KW-1185">Reference proteome</keyword>
<name>A0A212RWA7_RHOAC</name>
<dbReference type="OrthoDB" id="8481666at2"/>
<dbReference type="InterPro" id="IPR012645">
    <property type="entry name" value="CHP02301"/>
</dbReference>
<feature type="signal peptide" evidence="2">
    <location>
        <begin position="1"/>
        <end position="23"/>
    </location>
</feature>
<proteinExistence type="predicted"/>